<evidence type="ECO:0000313" key="4">
    <source>
        <dbReference type="Proteomes" id="UP000460224"/>
    </source>
</evidence>
<dbReference type="RefSeq" id="WP_077625379.1">
    <property type="nucleotide sequence ID" value="NZ_CP015593.1"/>
</dbReference>
<dbReference type="EMBL" id="QDAY01000005">
    <property type="protein sequence ID" value="KAA9447887.1"/>
    <property type="molecule type" value="Genomic_DNA"/>
</dbReference>
<proteinExistence type="predicted"/>
<evidence type="ECO:0000313" key="5">
    <source>
        <dbReference type="Proteomes" id="UP000840197"/>
    </source>
</evidence>
<evidence type="ECO:0000313" key="2">
    <source>
        <dbReference type="EMBL" id="HAB8398245.1"/>
    </source>
</evidence>
<gene>
    <name evidence="3" type="ORF">DCK61_13515</name>
    <name evidence="2" type="ORF">GYR60_06900</name>
</gene>
<reference evidence="3 4" key="2">
    <citation type="submission" date="2018-04" db="EMBL/GenBank/DDBJ databases">
        <title>Genome Analysis of a Prevalent Clone of Listeria monocytogenes Sequence Type 87 in China.</title>
        <authorList>
            <person name="Wang Y."/>
        </authorList>
    </citation>
    <scope>NUCLEOTIDE SEQUENCE [LARGE SCALE GENOMIC DNA]</scope>
    <source>
        <strain evidence="3 4">ICDC_LM1523</strain>
    </source>
</reference>
<dbReference type="Pfam" id="PF02486">
    <property type="entry name" value="Rep_trans"/>
    <property type="match status" value="1"/>
</dbReference>
<accession>A0A7U7R7Y9</accession>
<dbReference type="Proteomes" id="UP000840197">
    <property type="component" value="Unassembled WGS sequence"/>
</dbReference>
<comment type="caution">
    <text evidence="2">The sequence shown here is derived from an EMBL/GenBank/DDBJ whole genome shotgun (WGS) entry which is preliminary data.</text>
</comment>
<reference evidence="2" key="3">
    <citation type="submission" date="2020-01" db="EMBL/GenBank/DDBJ databases">
        <authorList>
            <consortium name="NCBI Pathogen Detection Project"/>
        </authorList>
    </citation>
    <scope>NUCLEOTIDE SEQUENCE</scope>
    <source>
        <strain evidence="2">CFIAFB20130012</strain>
    </source>
</reference>
<protein>
    <recommendedName>
        <fullName evidence="1">Replication initiation protein-like C-terminal domain-containing protein</fullName>
    </recommendedName>
</protein>
<sequence>MCVGAWREFHSTFRVGDVYHSKDFANRDLHGVTLYFGSRKSMMYFCFYQKDHEQRQKS</sequence>
<organism evidence="2 5">
    <name type="scientific">Listeria monocytogenes</name>
    <dbReference type="NCBI Taxonomy" id="1639"/>
    <lineage>
        <taxon>Bacteria</taxon>
        <taxon>Bacillati</taxon>
        <taxon>Bacillota</taxon>
        <taxon>Bacilli</taxon>
        <taxon>Bacillales</taxon>
        <taxon>Listeriaceae</taxon>
        <taxon>Listeria</taxon>
    </lineage>
</organism>
<dbReference type="InterPro" id="IPR003491">
    <property type="entry name" value="REP-like_C"/>
</dbReference>
<reference evidence="2 5" key="1">
    <citation type="journal article" date="2018" name="Genome Biol.">
        <title>SKESA: strategic k-mer extension for scrupulous assemblies.</title>
        <authorList>
            <person name="Souvorov A."/>
            <person name="Agarwala R."/>
            <person name="Lipman D.J."/>
        </authorList>
    </citation>
    <scope>NUCLEOTIDE SEQUENCE [LARGE SCALE GENOMIC DNA]</scope>
    <source>
        <strain evidence="2 5">CFIAFB20130012</strain>
    </source>
</reference>
<dbReference type="EMBL" id="DAAIHR010000006">
    <property type="protein sequence ID" value="HAB8398245.1"/>
    <property type="molecule type" value="Genomic_DNA"/>
</dbReference>
<dbReference type="Proteomes" id="UP000460224">
    <property type="component" value="Unassembled WGS sequence"/>
</dbReference>
<dbReference type="AlphaFoldDB" id="A0A7U7R7Y9"/>
<evidence type="ECO:0000259" key="1">
    <source>
        <dbReference type="Pfam" id="PF02486"/>
    </source>
</evidence>
<evidence type="ECO:0000313" key="3">
    <source>
        <dbReference type="EMBL" id="KAA9447887.1"/>
    </source>
</evidence>
<name>A0A7U7R7Y9_LISMN</name>
<feature type="domain" description="Replication initiation protein-like C-terminal" evidence="1">
    <location>
        <begin position="7"/>
        <end position="57"/>
    </location>
</feature>